<reference evidence="1 2" key="1">
    <citation type="submission" date="2019-05" db="EMBL/GenBank/DDBJ databases">
        <authorList>
            <consortium name="Pathogen Informatics"/>
        </authorList>
    </citation>
    <scope>NUCLEOTIDE SEQUENCE [LARGE SCALE GENOMIC DNA]</scope>
    <source>
        <strain evidence="1 2">NM319</strain>
    </source>
</reference>
<dbReference type="EMBL" id="CABFKI010000006">
    <property type="protein sequence ID" value="VTU07789.1"/>
    <property type="molecule type" value="Genomic_DNA"/>
</dbReference>
<dbReference type="InterPro" id="IPR027396">
    <property type="entry name" value="DsrEFH-like"/>
</dbReference>
<keyword evidence="2" id="KW-1185">Reference proteome</keyword>
<protein>
    <submittedName>
        <fullName evidence="1">Sulfur transfer complex subunit TusB</fullName>
    </submittedName>
</protein>
<dbReference type="Pfam" id="PF04077">
    <property type="entry name" value="DsrH"/>
    <property type="match status" value="1"/>
</dbReference>
<dbReference type="PANTHER" id="PTHR37526:SF1">
    <property type="entry name" value="PROTEIN TUSB"/>
    <property type="match status" value="1"/>
</dbReference>
<dbReference type="Proteomes" id="UP000308167">
    <property type="component" value="Unassembled WGS sequence"/>
</dbReference>
<dbReference type="NCBIfam" id="TIGR03011">
    <property type="entry name" value="sulf_tusB_dsrH"/>
    <property type="match status" value="1"/>
</dbReference>
<evidence type="ECO:0000313" key="2">
    <source>
        <dbReference type="Proteomes" id="UP000308167"/>
    </source>
</evidence>
<organism evidence="1 2">
    <name type="scientific">Actinobacillus porcinus</name>
    <dbReference type="NCBI Taxonomy" id="51048"/>
    <lineage>
        <taxon>Bacteria</taxon>
        <taxon>Pseudomonadati</taxon>
        <taxon>Pseudomonadota</taxon>
        <taxon>Gammaproteobacteria</taxon>
        <taxon>Pasteurellales</taxon>
        <taxon>Pasteurellaceae</taxon>
        <taxon>Actinobacillus</taxon>
    </lineage>
</organism>
<dbReference type="SUPFAM" id="SSF75169">
    <property type="entry name" value="DsrEFH-like"/>
    <property type="match status" value="1"/>
</dbReference>
<dbReference type="GeneID" id="86155552"/>
<dbReference type="PANTHER" id="PTHR37526">
    <property type="entry name" value="PROTEIN TUSB"/>
    <property type="match status" value="1"/>
</dbReference>
<dbReference type="RefSeq" id="WP_135709959.1">
    <property type="nucleotide sequence ID" value="NZ_CABFKI010000006.1"/>
</dbReference>
<sequence length="92" mass="10581">MLYTFSQACYDKNELQRYFRYMTENDAVVLWQNGVFLAIKESALLAQSKAPIYVLETDAQARGLTENINTDWLISVRDLVDLTNEIAPQFAL</sequence>
<comment type="caution">
    <text evidence="1">The sequence shown here is derived from an EMBL/GenBank/DDBJ whole genome shotgun (WGS) entry which is preliminary data.</text>
</comment>
<gene>
    <name evidence="1" type="ORF">SAMEA1410922_01157</name>
</gene>
<dbReference type="InterPro" id="IPR007215">
    <property type="entry name" value="Sulphur_relay_TusB/DsrH"/>
</dbReference>
<proteinExistence type="predicted"/>
<name>A0ABY6TJL1_9PAST</name>
<evidence type="ECO:0000313" key="1">
    <source>
        <dbReference type="EMBL" id="VTU07789.1"/>
    </source>
</evidence>
<dbReference type="Gene3D" id="3.40.1260.10">
    <property type="entry name" value="DsrEFH-like"/>
    <property type="match status" value="1"/>
</dbReference>
<accession>A0ABY6TJL1</accession>